<organism evidence="1">
    <name type="scientific">freshwater metagenome</name>
    <dbReference type="NCBI Taxonomy" id="449393"/>
    <lineage>
        <taxon>unclassified sequences</taxon>
        <taxon>metagenomes</taxon>
        <taxon>ecological metagenomes</taxon>
    </lineage>
</organism>
<dbReference type="SUPFAM" id="SSF53756">
    <property type="entry name" value="UDP-Glycosyltransferase/glycogen phosphorylase"/>
    <property type="match status" value="1"/>
</dbReference>
<protein>
    <submittedName>
        <fullName evidence="1">Unannotated protein</fullName>
    </submittedName>
</protein>
<evidence type="ECO:0000313" key="1">
    <source>
        <dbReference type="EMBL" id="CAB4960665.1"/>
    </source>
</evidence>
<gene>
    <name evidence="1" type="ORF">UFOPK3772_02179</name>
</gene>
<reference evidence="1" key="1">
    <citation type="submission" date="2020-05" db="EMBL/GenBank/DDBJ databases">
        <authorList>
            <person name="Chiriac C."/>
            <person name="Salcher M."/>
            <person name="Ghai R."/>
            <person name="Kavagutti S V."/>
        </authorList>
    </citation>
    <scope>NUCLEOTIDE SEQUENCE</scope>
</reference>
<dbReference type="Gene3D" id="3.40.50.2000">
    <property type="entry name" value="Glycogen Phosphorylase B"/>
    <property type="match status" value="2"/>
</dbReference>
<dbReference type="EMBL" id="CAFBNE010000076">
    <property type="protein sequence ID" value="CAB4960665.1"/>
    <property type="molecule type" value="Genomic_DNA"/>
</dbReference>
<accession>A0A6J7KYD8</accession>
<proteinExistence type="predicted"/>
<sequence length="494" mass="55357">MDEPESTTSRLVQEFTRWHERAPRVLLVGNVANNAFLIGHYLRRVGWEADVLCADYYHSMGCPEWEYSLFDSSEIDELAPDWSRSGAPHYTRPTWFIQAPYSVAVDMLNAWNTGDAAAPGLWDMVRNPVPNLHKWQPPLPTPQVHEPFADETAPQRVFRLLKTPGQAPMRVRRRLAHYANASVSRFRRVNTRVNMLANLMDSYDAVEAFGSEVAIAGLTGRPFIAFEHGTLRWALEGTTSVQRMTLRGYRAASGVLISNGDSVATARSQRLPRVMPTIHPLVQPRPEVEAPARDMAKDILLRARVNLGPVLLCPLRHDWKVKGTDLYIRALPELKQRFHGKITVLFTSWGAEIPSSLALIASLGVEDIVRWIPPQGRQVLIQLMRESLAVLDQTALPHFGSTAPQALMCGVPVLSSYVPSSTSDICGTPAPILSVFTPRDVVNRVIMLTDHDTRQQVIEQGLAWSRDWHSMARLVSDQENALAPLIRGGHHRRP</sequence>
<dbReference type="AlphaFoldDB" id="A0A6J7KYD8"/>
<name>A0A6J7KYD8_9ZZZZ</name>